<dbReference type="Pfam" id="PF14716">
    <property type="entry name" value="HHH_8"/>
    <property type="match status" value="1"/>
</dbReference>
<dbReference type="Gene3D" id="3.30.210.10">
    <property type="entry name" value="DNA polymerase, thumb domain"/>
    <property type="match status" value="1"/>
</dbReference>
<dbReference type="InterPro" id="IPR010996">
    <property type="entry name" value="HHH_MUS81"/>
</dbReference>
<keyword evidence="8" id="KW-0808">Transferase</keyword>
<evidence type="ECO:0000256" key="20">
    <source>
        <dbReference type="ARBA" id="ARBA00045548"/>
    </source>
</evidence>
<dbReference type="SUPFAM" id="SSF47802">
    <property type="entry name" value="DNA polymerase beta, N-terminal domain-like"/>
    <property type="match status" value="1"/>
</dbReference>
<dbReference type="InterPro" id="IPR002008">
    <property type="entry name" value="DNA_pol_X_beta-like"/>
</dbReference>
<evidence type="ECO:0000256" key="1">
    <source>
        <dbReference type="ARBA" id="ARBA00001946"/>
    </source>
</evidence>
<evidence type="ECO:0000256" key="5">
    <source>
        <dbReference type="ARBA" id="ARBA00020020"/>
    </source>
</evidence>
<dbReference type="GO" id="GO:0042578">
    <property type="term" value="F:phosphoric ester hydrolase activity"/>
    <property type="evidence" value="ECO:0007669"/>
    <property type="project" value="TreeGrafter"/>
</dbReference>
<dbReference type="InterPro" id="IPR047967">
    <property type="entry name" value="PolX_PHP"/>
</dbReference>
<evidence type="ECO:0000256" key="14">
    <source>
        <dbReference type="ARBA" id="ARBA00023053"/>
    </source>
</evidence>
<dbReference type="InterPro" id="IPR027421">
    <property type="entry name" value="DNA_pol_lamdba_lyase_dom_sf"/>
</dbReference>
<dbReference type="InterPro" id="IPR037160">
    <property type="entry name" value="DNA_Pol_thumb_sf"/>
</dbReference>
<keyword evidence="13" id="KW-0239">DNA-directed DNA polymerase</keyword>
<dbReference type="Gene3D" id="3.30.460.10">
    <property type="entry name" value="Beta Polymerase, domain 2"/>
    <property type="match status" value="1"/>
</dbReference>
<evidence type="ECO:0000313" key="25">
    <source>
        <dbReference type="EMBL" id="EEZ93292.1"/>
    </source>
</evidence>
<dbReference type="Gene3D" id="1.10.150.20">
    <property type="entry name" value="5' to 3' exonuclease, C-terminal subdomain"/>
    <property type="match status" value="1"/>
</dbReference>
<dbReference type="InterPro" id="IPR043519">
    <property type="entry name" value="NT_sf"/>
</dbReference>
<evidence type="ECO:0000256" key="16">
    <source>
        <dbReference type="ARBA" id="ARBA00035717"/>
    </source>
</evidence>
<evidence type="ECO:0000259" key="24">
    <source>
        <dbReference type="SMART" id="SM00483"/>
    </source>
</evidence>
<evidence type="ECO:0000259" key="22">
    <source>
        <dbReference type="SMART" id="SM00278"/>
    </source>
</evidence>
<dbReference type="InterPro" id="IPR010994">
    <property type="entry name" value="RuvA_2-like"/>
</dbReference>
<evidence type="ECO:0000256" key="18">
    <source>
        <dbReference type="ARBA" id="ARBA00044632"/>
    </source>
</evidence>
<sequence length="568" mass="64454">MVSNKDLAEKLNNIADILELEGVKWEPRAYRTAALTISSLSEDINKIYKEGKLLSLEGVGKSIANSIEEYLQNGKISKYEKLKEKYPIDFETFRKIRGLGPKRVYALYKALGIRDIKDLKEALENHKISNIEGFGEKSEEEIRKNLQSFMTVKNDRLLLGYVIDYTNLILKKLRNSNVFERVEIAGSLRRRKETIGDVDILAISDKPEIGMDFFSKIDEVTGIVVKGPKKTTVELSIGTTCDIRILSKESFGAAMQYFTGNKDHNVKIRKIAISKGLKLNEYGLFRGKSAIAGKDEEEIYNKLGMEFIPPELRENTGEVEAAQNNKLPKLVSYDEIIGDLHVHTKDSDGVNSLEEMAEAAKKRGLKYLALTNHSKSLRVAHGLDDKRFLELNKKIEKFTEKGSIKLLKGVELEILKDGSLDLKDDSLKQFDFVIGALHQNLNMGNKDLTDRLIKAINSGKINAVAHPTDRIIGQREGLKLDFNRVMEACENNDVLLEIDGYPERSDLPFDLVKKAKDYKIKFSLSSDSHRIEHLRFLEFASAIARRGWLEKKDVINTLGYNEILRLKR</sequence>
<dbReference type="SUPFAM" id="SSF89550">
    <property type="entry name" value="PHP domain-like"/>
    <property type="match status" value="1"/>
</dbReference>
<dbReference type="GO" id="GO:0005829">
    <property type="term" value="C:cytosol"/>
    <property type="evidence" value="ECO:0007669"/>
    <property type="project" value="TreeGrafter"/>
</dbReference>
<dbReference type="InterPro" id="IPR004013">
    <property type="entry name" value="PHP_dom"/>
</dbReference>
<evidence type="ECO:0000256" key="21">
    <source>
        <dbReference type="ARBA" id="ARBA00049244"/>
    </source>
</evidence>
<dbReference type="GO" id="GO:0006281">
    <property type="term" value="P:DNA repair"/>
    <property type="evidence" value="ECO:0007669"/>
    <property type="project" value="UniProtKB-KW"/>
</dbReference>
<protein>
    <recommendedName>
        <fullName evidence="5">DNA polymerase beta</fullName>
        <ecNumber evidence="3">2.7.7.7</ecNumber>
        <ecNumber evidence="4">4.2.99.18</ecNumber>
    </recommendedName>
    <alternativeName>
        <fullName evidence="16">5'-deoxyribose-phosphate lyase</fullName>
    </alternativeName>
    <alternativeName>
        <fullName evidence="17">AP lyase</fullName>
    </alternativeName>
</protein>
<accession>D2EEB3</accession>
<keyword evidence="12" id="KW-0832">Ubl conjugation</keyword>
<dbReference type="InterPro" id="IPR022311">
    <property type="entry name" value="PolX-like"/>
</dbReference>
<comment type="function">
    <text evidence="20">Repair polymerase that plays a key role in base-excision repair. During this process, the damaged base is excised by specific DNA glycosylases, the DNA backbone is nicked at the abasic site by an apurinic/apyrimidic (AP) endonuclease, and POLB removes 5'-deoxyribose-phosphate from the preincised AP site acting as a 5'-deoxyribose-phosphate lyase (5'-dRP lyase); through its DNA polymerase activity, it adds one nucleotide to the 3' end of the arising single-nucleotide gap. Conducts 'gap-filling' DNA synthesis in a stepwise distributive fashion rather than in a processive fashion as for other DNA polymerases. It is also able to cleave sugar-phosphate bonds 3' to an intact AP site, acting as an AP lyase.</text>
</comment>
<organism evidence="25 26">
    <name type="scientific">Candidatus Parvarchaeum acidiphilum ARMAN-4</name>
    <dbReference type="NCBI Taxonomy" id="662760"/>
    <lineage>
        <taxon>Archaea</taxon>
        <taxon>Candidatus Parvarchaeota</taxon>
        <taxon>Candidatus Parvarchaeum</taxon>
    </lineage>
</organism>
<dbReference type="PANTHER" id="PTHR36928">
    <property type="entry name" value="PHOSPHATASE YCDX-RELATED"/>
    <property type="match status" value="1"/>
</dbReference>
<dbReference type="PRINTS" id="PR00870">
    <property type="entry name" value="DNAPOLXBETA"/>
</dbReference>
<dbReference type="Proteomes" id="UP000009375">
    <property type="component" value="Unassembled WGS sequence"/>
</dbReference>
<dbReference type="Pfam" id="PF14791">
    <property type="entry name" value="DNA_pol_B_thumb"/>
    <property type="match status" value="1"/>
</dbReference>
<evidence type="ECO:0000256" key="3">
    <source>
        <dbReference type="ARBA" id="ARBA00012417"/>
    </source>
</evidence>
<dbReference type="SMART" id="SM00483">
    <property type="entry name" value="POLXc"/>
    <property type="match status" value="1"/>
</dbReference>
<keyword evidence="7" id="KW-0237">DNA synthesis</keyword>
<dbReference type="CDD" id="cd00141">
    <property type="entry name" value="NT_POLXc"/>
    <property type="match status" value="1"/>
</dbReference>
<evidence type="ECO:0000256" key="17">
    <source>
        <dbReference type="ARBA" id="ARBA00035726"/>
    </source>
</evidence>
<proteinExistence type="predicted"/>
<feature type="domain" description="Helix-hairpin-helix DNA-binding motif class 1" evidence="22">
    <location>
        <begin position="51"/>
        <end position="70"/>
    </location>
</feature>
<evidence type="ECO:0000256" key="10">
    <source>
        <dbReference type="ARBA" id="ARBA00022705"/>
    </source>
</evidence>
<dbReference type="Pfam" id="PF14520">
    <property type="entry name" value="HHH_5"/>
    <property type="match status" value="1"/>
</dbReference>
<dbReference type="CDD" id="cd07436">
    <property type="entry name" value="PHP_PolX"/>
    <property type="match status" value="1"/>
</dbReference>
<keyword evidence="6" id="KW-0488">Methylation</keyword>
<evidence type="ECO:0000256" key="19">
    <source>
        <dbReference type="ARBA" id="ARBA00044678"/>
    </source>
</evidence>
<keyword evidence="15" id="KW-0234">DNA repair</keyword>
<dbReference type="InterPro" id="IPR016195">
    <property type="entry name" value="Pol/histidinol_Pase-like"/>
</dbReference>
<keyword evidence="9" id="KW-0548">Nucleotidyltransferase</keyword>
<name>D2EEB3_PARA4</name>
<dbReference type="InterPro" id="IPR029398">
    <property type="entry name" value="PolB_thumb"/>
</dbReference>
<dbReference type="SMART" id="SM00278">
    <property type="entry name" value="HhH1"/>
    <property type="match status" value="3"/>
</dbReference>
<keyword evidence="14" id="KW-0915">Sodium</keyword>
<evidence type="ECO:0000256" key="12">
    <source>
        <dbReference type="ARBA" id="ARBA00022843"/>
    </source>
</evidence>
<dbReference type="GO" id="GO:0008270">
    <property type="term" value="F:zinc ion binding"/>
    <property type="evidence" value="ECO:0007669"/>
    <property type="project" value="TreeGrafter"/>
</dbReference>
<evidence type="ECO:0000256" key="8">
    <source>
        <dbReference type="ARBA" id="ARBA00022679"/>
    </source>
</evidence>
<evidence type="ECO:0000259" key="23">
    <source>
        <dbReference type="SMART" id="SM00481"/>
    </source>
</evidence>
<dbReference type="Gene3D" id="3.20.20.140">
    <property type="entry name" value="Metal-dependent hydrolases"/>
    <property type="match status" value="1"/>
</dbReference>
<keyword evidence="10" id="KW-0235">DNA replication</keyword>
<dbReference type="InterPro" id="IPR003141">
    <property type="entry name" value="Pol/His_phosphatase_N"/>
</dbReference>
<dbReference type="GO" id="GO:0003887">
    <property type="term" value="F:DNA-directed DNA polymerase activity"/>
    <property type="evidence" value="ECO:0007669"/>
    <property type="project" value="UniProtKB-KW"/>
</dbReference>
<dbReference type="EC" id="4.2.99.18" evidence="4"/>
<evidence type="ECO:0000256" key="7">
    <source>
        <dbReference type="ARBA" id="ARBA00022634"/>
    </source>
</evidence>
<dbReference type="InterPro" id="IPR002054">
    <property type="entry name" value="DNA-dir_DNA_pol_X"/>
</dbReference>
<dbReference type="SUPFAM" id="SSF47781">
    <property type="entry name" value="RuvA domain 2-like"/>
    <property type="match status" value="1"/>
</dbReference>
<gene>
    <name evidence="25" type="ORF">BJBARM4_0048</name>
</gene>
<dbReference type="PANTHER" id="PTHR36928:SF1">
    <property type="entry name" value="PHOSPHATASE YCDX-RELATED"/>
    <property type="match status" value="1"/>
</dbReference>
<dbReference type="EC" id="2.7.7.7" evidence="3"/>
<evidence type="ECO:0000256" key="11">
    <source>
        <dbReference type="ARBA" id="ARBA00022763"/>
    </source>
</evidence>
<dbReference type="PIRSF" id="PIRSF005047">
    <property type="entry name" value="UCP005047_YshC"/>
    <property type="match status" value="1"/>
</dbReference>
<evidence type="ECO:0000256" key="2">
    <source>
        <dbReference type="ARBA" id="ARBA00004496"/>
    </source>
</evidence>
<evidence type="ECO:0000256" key="6">
    <source>
        <dbReference type="ARBA" id="ARBA00022481"/>
    </source>
</evidence>
<dbReference type="SMART" id="SM00481">
    <property type="entry name" value="POLIIIAc"/>
    <property type="match status" value="1"/>
</dbReference>
<dbReference type="EMBL" id="GG730039">
    <property type="protein sequence ID" value="EEZ93292.1"/>
    <property type="molecule type" value="Genomic_DNA"/>
</dbReference>
<dbReference type="GO" id="GO:0140078">
    <property type="term" value="F:class I DNA-(apurinic or apyrimidinic site) endonuclease activity"/>
    <property type="evidence" value="ECO:0007669"/>
    <property type="project" value="UniProtKB-EC"/>
</dbReference>
<dbReference type="SUPFAM" id="SSF81301">
    <property type="entry name" value="Nucleotidyltransferase"/>
    <property type="match status" value="1"/>
</dbReference>
<reference evidence="25 26" key="1">
    <citation type="journal article" date="2010" name="Proc. Natl. Acad. Sci. U.S.A.">
        <title>Enigmatic, ultrasmall, uncultivated Archaea.</title>
        <authorList>
            <person name="Baker B.J."/>
            <person name="Comolli L.R."/>
            <person name="Dick G.J."/>
            <person name="Hauser L.J."/>
            <person name="Hyatt D."/>
            <person name="Dill B.D."/>
            <person name="Land M.L."/>
            <person name="Verberkmoes N.C."/>
            <person name="Hettich R.L."/>
            <person name="Banfield J.F."/>
        </authorList>
    </citation>
    <scope>NUCLEOTIDE SEQUENCE [LARGE SCALE GENOMIC DNA]</scope>
</reference>
<dbReference type="GO" id="GO:0003677">
    <property type="term" value="F:DNA binding"/>
    <property type="evidence" value="ECO:0007669"/>
    <property type="project" value="InterPro"/>
</dbReference>
<comment type="subcellular location">
    <subcellularLocation>
        <location evidence="2">Cytoplasm</location>
    </subcellularLocation>
</comment>
<dbReference type="Gene3D" id="1.10.150.110">
    <property type="entry name" value="DNA polymerase beta, N-terminal domain-like"/>
    <property type="match status" value="1"/>
</dbReference>
<comment type="catalytic activity">
    <reaction evidence="21">
        <text>DNA(n) + a 2'-deoxyribonucleoside 5'-triphosphate = DNA(n+1) + diphosphate</text>
        <dbReference type="Rhea" id="RHEA:22508"/>
        <dbReference type="Rhea" id="RHEA-COMP:17339"/>
        <dbReference type="Rhea" id="RHEA-COMP:17340"/>
        <dbReference type="ChEBI" id="CHEBI:33019"/>
        <dbReference type="ChEBI" id="CHEBI:61560"/>
        <dbReference type="ChEBI" id="CHEBI:173112"/>
        <dbReference type="EC" id="2.7.7.7"/>
    </reaction>
</comment>
<feature type="domain" description="Helix-hairpin-helix DNA-binding motif class 1" evidence="22">
    <location>
        <begin position="91"/>
        <end position="110"/>
    </location>
</feature>
<evidence type="ECO:0000256" key="4">
    <source>
        <dbReference type="ARBA" id="ARBA00012720"/>
    </source>
</evidence>
<comment type="cofactor">
    <cofactor evidence="1">
        <name>Mg(2+)</name>
        <dbReference type="ChEBI" id="CHEBI:18420"/>
    </cofactor>
</comment>
<dbReference type="Pfam" id="PF02811">
    <property type="entry name" value="PHP"/>
    <property type="match status" value="1"/>
</dbReference>
<dbReference type="NCBIfam" id="NF006375">
    <property type="entry name" value="PRK08609.1"/>
    <property type="match status" value="1"/>
</dbReference>
<evidence type="ECO:0000256" key="15">
    <source>
        <dbReference type="ARBA" id="ARBA00023204"/>
    </source>
</evidence>
<evidence type="ECO:0000256" key="13">
    <source>
        <dbReference type="ARBA" id="ARBA00022932"/>
    </source>
</evidence>
<feature type="domain" description="DNA-directed DNA polymerase X" evidence="24">
    <location>
        <begin position="1"/>
        <end position="314"/>
    </location>
</feature>
<dbReference type="AlphaFoldDB" id="D2EEB3"/>
<comment type="catalytic activity">
    <reaction evidence="19">
        <text>a 5'-end 2'-deoxyribose-2'-deoxyribonucleotide-DNA = (2E,4S)-4-hydroxypenten-2-al-5-phosphate + a 5'-end 5'-phospho-2'-deoxyribonucleoside-DNA + H(+)</text>
        <dbReference type="Rhea" id="RHEA:76255"/>
        <dbReference type="Rhea" id="RHEA-COMP:13180"/>
        <dbReference type="Rhea" id="RHEA-COMP:18657"/>
        <dbReference type="ChEBI" id="CHEBI:15378"/>
        <dbReference type="ChEBI" id="CHEBI:136412"/>
        <dbReference type="ChEBI" id="CHEBI:195194"/>
        <dbReference type="ChEBI" id="CHEBI:195195"/>
    </reaction>
</comment>
<comment type="catalytic activity">
    <reaction evidence="18">
        <text>2'-deoxyribonucleotide-(2'-deoxyribose 5'-phosphate)-2'-deoxyribonucleotide-DNA = a 3'-end 2'-deoxyribonucleotide-(2,3-dehydro-2,3-deoxyribose 5'-phosphate)-DNA + a 5'-end 5'-phospho-2'-deoxyribonucleoside-DNA + H(+)</text>
        <dbReference type="Rhea" id="RHEA:66592"/>
        <dbReference type="Rhea" id="RHEA-COMP:13180"/>
        <dbReference type="Rhea" id="RHEA-COMP:16897"/>
        <dbReference type="Rhea" id="RHEA-COMP:17067"/>
        <dbReference type="ChEBI" id="CHEBI:15378"/>
        <dbReference type="ChEBI" id="CHEBI:136412"/>
        <dbReference type="ChEBI" id="CHEBI:157695"/>
        <dbReference type="ChEBI" id="CHEBI:167181"/>
        <dbReference type="EC" id="4.2.99.18"/>
    </reaction>
</comment>
<feature type="domain" description="Polymerase/histidinol phosphatase N-terminal" evidence="23">
    <location>
        <begin position="338"/>
        <end position="416"/>
    </location>
</feature>
<feature type="domain" description="Helix-hairpin-helix DNA-binding motif class 1" evidence="22">
    <location>
        <begin position="126"/>
        <end position="145"/>
    </location>
</feature>
<evidence type="ECO:0000256" key="9">
    <source>
        <dbReference type="ARBA" id="ARBA00022695"/>
    </source>
</evidence>
<evidence type="ECO:0000313" key="26">
    <source>
        <dbReference type="Proteomes" id="UP000009375"/>
    </source>
</evidence>
<dbReference type="InterPro" id="IPR003583">
    <property type="entry name" value="Hlx-hairpin-Hlx_DNA-bd_motif"/>
</dbReference>
<dbReference type="InterPro" id="IPR050243">
    <property type="entry name" value="PHP_phosphatase"/>
</dbReference>
<keyword evidence="11" id="KW-0227">DNA damage</keyword>